<dbReference type="PANTHER" id="PTHR47926:SF436">
    <property type="entry name" value="PENTATRICOPEPTIDE REPEAT-CONTAINING PROTEIN ELI1, CHLOROPLASTIC-LIKE ISOFORM X2"/>
    <property type="match status" value="1"/>
</dbReference>
<dbReference type="RefSeq" id="XP_010271083.1">
    <property type="nucleotide sequence ID" value="XM_010272781.1"/>
</dbReference>
<sequence length="419" mass="45764">MFLNVFFATRLLITAAFSLHPPNLPLPYLLFNQIPNPDVFSYNIMIKASMLTSNPLSSLSFYHNMLLQGLHPNEYTFCFLLTSCSRAPALQQGRQVHAHFIKHGFDVGTFASTSLVHMYGQCGDLSDVARSFDGMRHRSNVSWGAIIDAYITRGLLSDALRLFAEMRSLGVHASNATLVSVLSACAKVQDLALGRMIHGHAEVRGMELNVILGTTLVNMYSKCGAIEAAMDVFSTMPTKSVMSWSCMINGLAMNGRGQAAIELFREMQRLRLEPNSATLVGVLNACSHAGLIDDGFAYFSCLSDTYRIEPNVKHYGCMVDLYGRAGRLEEAVEVVGAMPMKADAGIWGALLGACRVHGNTKLGELVAAQIIKVQPHGLSGCTGLSDMYAMDGRWDDAVGVRRMMMDVDIGREAGWSAIM</sequence>
<dbReference type="OrthoDB" id="185373at2759"/>
<dbReference type="NCBIfam" id="TIGR00756">
    <property type="entry name" value="PPR"/>
    <property type="match status" value="3"/>
</dbReference>
<dbReference type="GO" id="GO:0009451">
    <property type="term" value="P:RNA modification"/>
    <property type="evidence" value="ECO:0007669"/>
    <property type="project" value="InterPro"/>
</dbReference>
<dbReference type="KEGG" id="nnu:104607202"/>
<dbReference type="Gene3D" id="1.25.40.10">
    <property type="entry name" value="Tetratricopeptide repeat domain"/>
    <property type="match status" value="3"/>
</dbReference>
<name>A0A1U8ASX0_NELNU</name>
<evidence type="ECO:0000256" key="1">
    <source>
        <dbReference type="ARBA" id="ARBA00022737"/>
    </source>
</evidence>
<dbReference type="AlphaFoldDB" id="A0A1U8ASX0"/>
<dbReference type="InParanoid" id="A0A1U8ASX0"/>
<evidence type="ECO:0000256" key="3">
    <source>
        <dbReference type="SAM" id="SignalP"/>
    </source>
</evidence>
<keyword evidence="4" id="KW-1185">Reference proteome</keyword>
<dbReference type="SUPFAM" id="SSF48452">
    <property type="entry name" value="TPR-like"/>
    <property type="match status" value="1"/>
</dbReference>
<organism evidence="4 5">
    <name type="scientific">Nelumbo nucifera</name>
    <name type="common">Sacred lotus</name>
    <dbReference type="NCBI Taxonomy" id="4432"/>
    <lineage>
        <taxon>Eukaryota</taxon>
        <taxon>Viridiplantae</taxon>
        <taxon>Streptophyta</taxon>
        <taxon>Embryophyta</taxon>
        <taxon>Tracheophyta</taxon>
        <taxon>Spermatophyta</taxon>
        <taxon>Magnoliopsida</taxon>
        <taxon>Proteales</taxon>
        <taxon>Nelumbonaceae</taxon>
        <taxon>Nelumbo</taxon>
    </lineage>
</organism>
<keyword evidence="1" id="KW-0677">Repeat</keyword>
<reference evidence="5" key="1">
    <citation type="submission" date="2025-08" db="UniProtKB">
        <authorList>
            <consortium name="RefSeq"/>
        </authorList>
    </citation>
    <scope>IDENTIFICATION</scope>
</reference>
<dbReference type="Proteomes" id="UP000189703">
    <property type="component" value="Unplaced"/>
</dbReference>
<feature type="repeat" description="PPR" evidence="2">
    <location>
        <begin position="240"/>
        <end position="274"/>
    </location>
</feature>
<feature type="repeat" description="PPR" evidence="2">
    <location>
        <begin position="139"/>
        <end position="173"/>
    </location>
</feature>
<evidence type="ECO:0000313" key="4">
    <source>
        <dbReference type="Proteomes" id="UP000189703"/>
    </source>
</evidence>
<feature type="chain" id="PRO_5010522342" evidence="3">
    <location>
        <begin position="19"/>
        <end position="419"/>
    </location>
</feature>
<evidence type="ECO:0000256" key="2">
    <source>
        <dbReference type="PROSITE-ProRule" id="PRU00708"/>
    </source>
</evidence>
<gene>
    <name evidence="5" type="primary">LOC104607202</name>
</gene>
<protein>
    <submittedName>
        <fullName evidence="5">Pentatricopeptide repeat-containing protein At4g21065-like</fullName>
    </submittedName>
</protein>
<dbReference type="Pfam" id="PF13041">
    <property type="entry name" value="PPR_2"/>
    <property type="match status" value="3"/>
</dbReference>
<dbReference type="Pfam" id="PF01535">
    <property type="entry name" value="PPR"/>
    <property type="match status" value="1"/>
</dbReference>
<feature type="repeat" description="PPR" evidence="2">
    <location>
        <begin position="311"/>
        <end position="341"/>
    </location>
</feature>
<dbReference type="InterPro" id="IPR011990">
    <property type="entry name" value="TPR-like_helical_dom_sf"/>
</dbReference>
<dbReference type="FunFam" id="1.25.40.10:FF:000427">
    <property type="entry name" value="Pentatricopeptide repeat-containing protein chloroplastic"/>
    <property type="match status" value="1"/>
</dbReference>
<accession>A0A1U8ASX0</accession>
<dbReference type="PROSITE" id="PS51375">
    <property type="entry name" value="PPR"/>
    <property type="match status" value="3"/>
</dbReference>
<feature type="signal peptide" evidence="3">
    <location>
        <begin position="1"/>
        <end position="18"/>
    </location>
</feature>
<dbReference type="GO" id="GO:0003723">
    <property type="term" value="F:RNA binding"/>
    <property type="evidence" value="ECO:0007669"/>
    <property type="project" value="InterPro"/>
</dbReference>
<dbReference type="Pfam" id="PF12854">
    <property type="entry name" value="PPR_1"/>
    <property type="match status" value="1"/>
</dbReference>
<dbReference type="InterPro" id="IPR046960">
    <property type="entry name" value="PPR_At4g14850-like_plant"/>
</dbReference>
<dbReference type="eggNOG" id="KOG4197">
    <property type="taxonomic scope" value="Eukaryota"/>
</dbReference>
<dbReference type="InterPro" id="IPR002885">
    <property type="entry name" value="PPR_rpt"/>
</dbReference>
<dbReference type="GeneID" id="104607202"/>
<dbReference type="OMA" id="CMINGLA"/>
<evidence type="ECO:0000313" key="5">
    <source>
        <dbReference type="RefSeq" id="XP_010271083.1"/>
    </source>
</evidence>
<keyword evidence="3" id="KW-0732">Signal</keyword>
<proteinExistence type="predicted"/>
<dbReference type="FunFam" id="1.25.40.10:FF:000184">
    <property type="entry name" value="Pentatricopeptide repeat-containing protein, chloroplastic"/>
    <property type="match status" value="1"/>
</dbReference>
<dbReference type="PANTHER" id="PTHR47926">
    <property type="entry name" value="PENTATRICOPEPTIDE REPEAT-CONTAINING PROTEIN"/>
    <property type="match status" value="1"/>
</dbReference>